<dbReference type="WBParaSite" id="ES5_v2.g24820.t1">
    <property type="protein sequence ID" value="ES5_v2.g24820.t1"/>
    <property type="gene ID" value="ES5_v2.g24820"/>
</dbReference>
<evidence type="ECO:0000313" key="2">
    <source>
        <dbReference type="WBParaSite" id="ES5_v2.g24820.t1"/>
    </source>
</evidence>
<name>A0AC34G4U6_9BILA</name>
<dbReference type="Proteomes" id="UP000887579">
    <property type="component" value="Unplaced"/>
</dbReference>
<sequence>MMNPPENEVENKSHHLKAANDHFAEVVQKQAQHPEKEHPEKEHPEKKLRDKERAAEILAEVLVERLEHYEEVIACVEHVLYKKICADLMIKKLLKR</sequence>
<proteinExistence type="predicted"/>
<evidence type="ECO:0000313" key="1">
    <source>
        <dbReference type="Proteomes" id="UP000887579"/>
    </source>
</evidence>
<accession>A0AC34G4U6</accession>
<organism evidence="1 2">
    <name type="scientific">Panagrolaimus sp. ES5</name>
    <dbReference type="NCBI Taxonomy" id="591445"/>
    <lineage>
        <taxon>Eukaryota</taxon>
        <taxon>Metazoa</taxon>
        <taxon>Ecdysozoa</taxon>
        <taxon>Nematoda</taxon>
        <taxon>Chromadorea</taxon>
        <taxon>Rhabditida</taxon>
        <taxon>Tylenchina</taxon>
        <taxon>Panagrolaimomorpha</taxon>
        <taxon>Panagrolaimoidea</taxon>
        <taxon>Panagrolaimidae</taxon>
        <taxon>Panagrolaimus</taxon>
    </lineage>
</organism>
<protein>
    <submittedName>
        <fullName evidence="2">Uncharacterized protein</fullName>
    </submittedName>
</protein>
<reference evidence="2" key="1">
    <citation type="submission" date="2022-11" db="UniProtKB">
        <authorList>
            <consortium name="WormBaseParasite"/>
        </authorList>
    </citation>
    <scope>IDENTIFICATION</scope>
</reference>